<sequence>MATNAKDYFTTTGENLVNKVKELIKEGNVRKVTILDHEGKELMSFPLTIGVVGTVLAPVLAAIGAMAALIGECSIKVERTDKVV</sequence>
<organism evidence="3 4">
    <name type="scientific">Flavisolibacter tropicus</name>
    <dbReference type="NCBI Taxonomy" id="1492898"/>
    <lineage>
        <taxon>Bacteria</taxon>
        <taxon>Pseudomonadati</taxon>
        <taxon>Bacteroidota</taxon>
        <taxon>Chitinophagia</taxon>
        <taxon>Chitinophagales</taxon>
        <taxon>Chitinophagaceae</taxon>
        <taxon>Flavisolibacter</taxon>
    </lineage>
</organism>
<evidence type="ECO:0000313" key="3">
    <source>
        <dbReference type="EMBL" id="ANE50787.1"/>
    </source>
</evidence>
<dbReference type="AlphaFoldDB" id="A0A172TVM2"/>
<accession>A0A172TVM2</accession>
<protein>
    <recommendedName>
        <fullName evidence="2">DUF4342 domain-containing protein</fullName>
    </recommendedName>
</protein>
<dbReference type="Pfam" id="PF14242">
    <property type="entry name" value="DUF4342"/>
    <property type="match status" value="1"/>
</dbReference>
<name>A0A172TVM2_9BACT</name>
<dbReference type="STRING" id="1492898.SY85_10015"/>
<reference evidence="4" key="1">
    <citation type="submission" date="2015-01" db="EMBL/GenBank/DDBJ databases">
        <title>Flavisolibacter sp./LCS9/ whole genome sequencing.</title>
        <authorList>
            <person name="Kim M.K."/>
            <person name="Srinivasan S."/>
            <person name="Lee J.-J."/>
        </authorList>
    </citation>
    <scope>NUCLEOTIDE SEQUENCE [LARGE SCALE GENOMIC DNA]</scope>
    <source>
        <strain evidence="4">LCS9</strain>
    </source>
</reference>
<keyword evidence="1" id="KW-0472">Membrane</keyword>
<keyword evidence="1" id="KW-0812">Transmembrane</keyword>
<feature type="domain" description="DUF4342" evidence="2">
    <location>
        <begin position="4"/>
        <end position="79"/>
    </location>
</feature>
<dbReference type="EMBL" id="CP011390">
    <property type="protein sequence ID" value="ANE50787.1"/>
    <property type="molecule type" value="Genomic_DNA"/>
</dbReference>
<keyword evidence="1" id="KW-1133">Transmembrane helix</keyword>
<dbReference type="OrthoDB" id="677607at2"/>
<gene>
    <name evidence="3" type="ORF">SY85_10015</name>
</gene>
<evidence type="ECO:0000259" key="2">
    <source>
        <dbReference type="Pfam" id="PF14242"/>
    </source>
</evidence>
<dbReference type="KEGG" id="fla:SY85_10015"/>
<evidence type="ECO:0000313" key="4">
    <source>
        <dbReference type="Proteomes" id="UP000077177"/>
    </source>
</evidence>
<evidence type="ECO:0000256" key="1">
    <source>
        <dbReference type="SAM" id="Phobius"/>
    </source>
</evidence>
<dbReference type="Proteomes" id="UP000077177">
    <property type="component" value="Chromosome"/>
</dbReference>
<reference evidence="3 4" key="2">
    <citation type="journal article" date="2016" name="Int. J. Syst. Evol. Microbiol.">
        <title>Flavisolibacter tropicus sp. nov., isolated from tropical soil.</title>
        <authorList>
            <person name="Lee J.J."/>
            <person name="Kang M.S."/>
            <person name="Kim G.S."/>
            <person name="Lee C.S."/>
            <person name="Lim S."/>
            <person name="Lee J."/>
            <person name="Roh S.H."/>
            <person name="Kang H."/>
            <person name="Ha J.M."/>
            <person name="Bae S."/>
            <person name="Jung H.Y."/>
            <person name="Kim M.K."/>
        </authorList>
    </citation>
    <scope>NUCLEOTIDE SEQUENCE [LARGE SCALE GENOMIC DNA]</scope>
    <source>
        <strain evidence="3 4">LCS9</strain>
    </source>
</reference>
<dbReference type="InterPro" id="IPR025642">
    <property type="entry name" value="DUF4342"/>
</dbReference>
<dbReference type="RefSeq" id="WP_066404107.1">
    <property type="nucleotide sequence ID" value="NZ_CP011390.1"/>
</dbReference>
<proteinExistence type="predicted"/>
<keyword evidence="4" id="KW-1185">Reference proteome</keyword>
<feature type="transmembrane region" description="Helical" evidence="1">
    <location>
        <begin position="45"/>
        <end position="70"/>
    </location>
</feature>